<sequence length="218" mass="25706">MNLRNKIIIHNDFELMQEKLIEEYGVKNLRFFIPKNPDLELRLNDLTYDKNAQATARAIMKESYMAEAQAKIIVILARSFREEAQNFLLKLFEEPPKNVYFIIIAPSKNVFLPTILSRFIIEKHKIQKEKISLNLDLKKMDLAQIISLLKQYENIDKHECLELISALSHECFKQDVKLNDEEIEFFYKAYELAKLNTKPTILLSTIALILHERKNENH</sequence>
<gene>
    <name evidence="1" type="primary">holB</name>
    <name evidence="1" type="ORF">UPTC3659_0770</name>
</gene>
<proteinExistence type="predicted"/>
<dbReference type="InterPro" id="IPR027417">
    <property type="entry name" value="P-loop_NTPase"/>
</dbReference>
<dbReference type="Proteomes" id="UP000031130">
    <property type="component" value="Chromosome"/>
</dbReference>
<dbReference type="Gene3D" id="3.40.50.300">
    <property type="entry name" value="P-loop containing nucleotide triphosphate hydrolases"/>
    <property type="match status" value="1"/>
</dbReference>
<name>A0A0A8HV58_CAMLA</name>
<dbReference type="OrthoDB" id="9811073at2"/>
<dbReference type="SUPFAM" id="SSF52540">
    <property type="entry name" value="P-loop containing nucleoside triphosphate hydrolases"/>
    <property type="match status" value="1"/>
</dbReference>
<dbReference type="Pfam" id="PF13177">
    <property type="entry name" value="DNA_pol3_delta2"/>
    <property type="match status" value="1"/>
</dbReference>
<accession>A0A0A8HV58</accession>
<dbReference type="AlphaFoldDB" id="A0A0A8HV58"/>
<keyword evidence="1" id="KW-0808">Transferase</keyword>
<dbReference type="KEGG" id="cln:UPTC3659_0770"/>
<protein>
    <submittedName>
        <fullName evidence="1">DNA polymerase III, delta prime subunit</fullName>
        <ecNumber evidence="1">2.7.7.7</ecNumber>
    </submittedName>
</protein>
<dbReference type="GO" id="GO:0003887">
    <property type="term" value="F:DNA-directed DNA polymerase activity"/>
    <property type="evidence" value="ECO:0007669"/>
    <property type="project" value="UniProtKB-EC"/>
</dbReference>
<reference evidence="1 2" key="1">
    <citation type="journal article" date="2014" name="Genome Biol. Evol.">
        <title>Comparative Genomics of the Campylobacter lari Group.</title>
        <authorList>
            <person name="Miller W.G."/>
            <person name="Yee E."/>
            <person name="Chapman M.H."/>
            <person name="Smith T.P."/>
            <person name="Bono J.L."/>
            <person name="Huynh S."/>
            <person name="Parker C.T."/>
            <person name="Vandamme P."/>
            <person name="Luong K."/>
            <person name="Korlach J."/>
        </authorList>
    </citation>
    <scope>NUCLEOTIDE SEQUENCE [LARGE SCALE GENOMIC DNA]</scope>
    <source>
        <strain evidence="2">RM3659</strain>
    </source>
</reference>
<dbReference type="HOGENOM" id="CLU_114054_0_0_7"/>
<dbReference type="EC" id="2.7.7.7" evidence="1"/>
<evidence type="ECO:0000313" key="2">
    <source>
        <dbReference type="Proteomes" id="UP000031130"/>
    </source>
</evidence>
<dbReference type="NCBIfam" id="NF006296">
    <property type="entry name" value="PRK08485.1"/>
    <property type="match status" value="1"/>
</dbReference>
<organism evidence="1 2">
    <name type="scientific">Campylobacter lari NCTC 11845</name>
    <dbReference type="NCBI Taxonomy" id="1388749"/>
    <lineage>
        <taxon>Bacteria</taxon>
        <taxon>Pseudomonadati</taxon>
        <taxon>Campylobacterota</taxon>
        <taxon>Epsilonproteobacteria</taxon>
        <taxon>Campylobacterales</taxon>
        <taxon>Campylobacteraceae</taxon>
        <taxon>Campylobacter</taxon>
    </lineage>
</organism>
<evidence type="ECO:0000313" key="1">
    <source>
        <dbReference type="EMBL" id="AJD01618.1"/>
    </source>
</evidence>
<dbReference type="EMBL" id="CP007775">
    <property type="protein sequence ID" value="AJD01618.1"/>
    <property type="molecule type" value="Genomic_DNA"/>
</dbReference>
<keyword evidence="1" id="KW-0548">Nucleotidyltransferase</keyword>